<name>A0ABQ6D785_9HYPH</name>
<dbReference type="Proteomes" id="UP001156881">
    <property type="component" value="Unassembled WGS sequence"/>
</dbReference>
<protein>
    <recommendedName>
        <fullName evidence="4">Porin family protein</fullName>
    </recommendedName>
</protein>
<dbReference type="EMBL" id="BSPG01000036">
    <property type="protein sequence ID" value="GLS46214.1"/>
    <property type="molecule type" value="Genomic_DNA"/>
</dbReference>
<organism evidence="2 3">
    <name type="scientific">Methylobacterium brachythecii</name>
    <dbReference type="NCBI Taxonomy" id="1176177"/>
    <lineage>
        <taxon>Bacteria</taxon>
        <taxon>Pseudomonadati</taxon>
        <taxon>Pseudomonadota</taxon>
        <taxon>Alphaproteobacteria</taxon>
        <taxon>Hyphomicrobiales</taxon>
        <taxon>Methylobacteriaceae</taxon>
        <taxon>Methylobacterium</taxon>
    </lineage>
</organism>
<feature type="region of interest" description="Disordered" evidence="1">
    <location>
        <begin position="58"/>
        <end position="102"/>
    </location>
</feature>
<evidence type="ECO:0000313" key="2">
    <source>
        <dbReference type="EMBL" id="GLS46214.1"/>
    </source>
</evidence>
<comment type="caution">
    <text evidence="2">The sequence shown here is derived from an EMBL/GenBank/DDBJ whole genome shotgun (WGS) entry which is preliminary data.</text>
</comment>
<evidence type="ECO:0008006" key="4">
    <source>
        <dbReference type="Google" id="ProtNLM"/>
    </source>
</evidence>
<keyword evidence="3" id="KW-1185">Reference proteome</keyword>
<feature type="compositionally biased region" description="Polar residues" evidence="1">
    <location>
        <begin position="59"/>
        <end position="72"/>
    </location>
</feature>
<evidence type="ECO:0000313" key="3">
    <source>
        <dbReference type="Proteomes" id="UP001156881"/>
    </source>
</evidence>
<reference evidence="3" key="1">
    <citation type="journal article" date="2019" name="Int. J. Syst. Evol. Microbiol.">
        <title>The Global Catalogue of Microorganisms (GCM) 10K type strain sequencing project: providing services to taxonomists for standard genome sequencing and annotation.</title>
        <authorList>
            <consortium name="The Broad Institute Genomics Platform"/>
            <consortium name="The Broad Institute Genome Sequencing Center for Infectious Disease"/>
            <person name="Wu L."/>
            <person name="Ma J."/>
        </authorList>
    </citation>
    <scope>NUCLEOTIDE SEQUENCE [LARGE SCALE GENOMIC DNA]</scope>
    <source>
        <strain evidence="3">NBRC 107710</strain>
    </source>
</reference>
<feature type="compositionally biased region" description="Low complexity" evidence="1">
    <location>
        <begin position="85"/>
        <end position="102"/>
    </location>
</feature>
<gene>
    <name evidence="2" type="ORF">GCM10007884_42060</name>
</gene>
<accession>A0ABQ6D785</accession>
<proteinExistence type="predicted"/>
<sequence length="102" mass="10461">MDRIEAVGRIIRLSLLRICLGLSVLASPVGTLAAHAEDFSGFYAGVNAGYAFDRDVRKGSSTQAVPGPSTNADAAPGLPPSAETASQSSAMRGSRAASSPRR</sequence>
<evidence type="ECO:0000256" key="1">
    <source>
        <dbReference type="SAM" id="MobiDB-lite"/>
    </source>
</evidence>